<dbReference type="Gene3D" id="3.40.630.30">
    <property type="match status" value="1"/>
</dbReference>
<dbReference type="GO" id="GO:0016740">
    <property type="term" value="F:transferase activity"/>
    <property type="evidence" value="ECO:0007669"/>
    <property type="project" value="UniProtKB-KW"/>
</dbReference>
<dbReference type="Proteomes" id="UP000234849">
    <property type="component" value="Unassembled WGS sequence"/>
</dbReference>
<dbReference type="SUPFAM" id="SSF55729">
    <property type="entry name" value="Acyl-CoA N-acyltransferases (Nat)"/>
    <property type="match status" value="1"/>
</dbReference>
<evidence type="ECO:0000313" key="1">
    <source>
        <dbReference type="EMBL" id="PLT52370.1"/>
    </source>
</evidence>
<keyword evidence="1" id="KW-0808">Transferase</keyword>
<dbReference type="EMBL" id="NIHM01000036">
    <property type="protein sequence ID" value="PLT52370.1"/>
    <property type="molecule type" value="Genomic_DNA"/>
</dbReference>
<protein>
    <submittedName>
        <fullName evidence="1">GNAT family N-acetyltransferase</fullName>
    </submittedName>
</protein>
<name>A0A2N5NE80_MEDGN</name>
<proteinExistence type="predicted"/>
<comment type="caution">
    <text evidence="1">The sequence shown here is derived from an EMBL/GenBank/DDBJ whole genome shotgun (WGS) entry which is preliminary data.</text>
</comment>
<accession>A0A2N5NE80</accession>
<sequence length="163" mass="18537">MKIRIATLNDLDSILRIYEHARSFMASHGNPTQWGTTYPPVDMIEHDIRMGNAYVCEENNRVIAVFYYAFENDVTYTTIYDGNWLNDAPYGVVHRIASDGTVKGAASFCLNWAFSQCHNLKIDTHQDNLVMQSLLAKLDFKKCGTILTEDGSSRIAYQKQDSK</sequence>
<evidence type="ECO:0000313" key="2">
    <source>
        <dbReference type="Proteomes" id="UP000234849"/>
    </source>
</evidence>
<reference evidence="1 2" key="1">
    <citation type="journal article" date="2017" name="Genome Med.">
        <title>A novel Ruminococcus gnavus clade enriched in inflammatory bowel disease patients.</title>
        <authorList>
            <person name="Hall A.B."/>
            <person name="Yassour M."/>
            <person name="Sauk J."/>
            <person name="Garner A."/>
            <person name="Jiang X."/>
            <person name="Arthur T."/>
            <person name="Lagoudas G.K."/>
            <person name="Vatanen T."/>
            <person name="Fornelos N."/>
            <person name="Wilson R."/>
            <person name="Bertha M."/>
            <person name="Cohen M."/>
            <person name="Garber J."/>
            <person name="Khalili H."/>
            <person name="Gevers D."/>
            <person name="Ananthakrishnan A.N."/>
            <person name="Kugathasan S."/>
            <person name="Lander E.S."/>
            <person name="Blainey P."/>
            <person name="Vlamakis H."/>
            <person name="Xavier R.J."/>
            <person name="Huttenhower C."/>
        </authorList>
    </citation>
    <scope>NUCLEOTIDE SEQUENCE [LARGE SCALE GENOMIC DNA]</scope>
    <source>
        <strain evidence="1 2">RJX1118</strain>
    </source>
</reference>
<organism evidence="1 2">
    <name type="scientific">Mediterraneibacter gnavus</name>
    <name type="common">Ruminococcus gnavus</name>
    <dbReference type="NCBI Taxonomy" id="33038"/>
    <lineage>
        <taxon>Bacteria</taxon>
        <taxon>Bacillati</taxon>
        <taxon>Bacillota</taxon>
        <taxon>Clostridia</taxon>
        <taxon>Lachnospirales</taxon>
        <taxon>Lachnospiraceae</taxon>
        <taxon>Mediterraneibacter</taxon>
    </lineage>
</organism>
<dbReference type="RefSeq" id="WP_101880323.1">
    <property type="nucleotide sequence ID" value="NZ_NIHM01000036.1"/>
</dbReference>
<dbReference type="AlphaFoldDB" id="A0A2N5NE80"/>
<dbReference type="InterPro" id="IPR016181">
    <property type="entry name" value="Acyl_CoA_acyltransferase"/>
</dbReference>
<gene>
    <name evidence="1" type="ORF">CDL18_14875</name>
</gene>